<evidence type="ECO:0000256" key="2">
    <source>
        <dbReference type="PIRNR" id="PIRNR001365"/>
    </source>
</evidence>
<dbReference type="CDD" id="cd00408">
    <property type="entry name" value="DHDPS-like"/>
    <property type="match status" value="1"/>
</dbReference>
<comment type="caution">
    <text evidence="3">The sequence shown here is derived from an EMBL/GenBank/DDBJ whole genome shotgun (WGS) entry which is preliminary data.</text>
</comment>
<dbReference type="PANTHER" id="PTHR42849:SF1">
    <property type="entry name" value="N-ACETYLNEURAMINATE LYASE"/>
    <property type="match status" value="1"/>
</dbReference>
<dbReference type="SMART" id="SM01130">
    <property type="entry name" value="DHDPS"/>
    <property type="match status" value="1"/>
</dbReference>
<protein>
    <submittedName>
        <fullName evidence="3">4-hydroxy-tetrahydrodipicolinate synthase</fullName>
        <ecNumber evidence="3">4.3.3.7</ecNumber>
    </submittedName>
</protein>
<dbReference type="RefSeq" id="WP_245378739.1">
    <property type="nucleotide sequence ID" value="NZ_JAGINW010000001.1"/>
</dbReference>
<keyword evidence="1 2" id="KW-0456">Lyase</keyword>
<dbReference type="SUPFAM" id="SSF51569">
    <property type="entry name" value="Aldolase"/>
    <property type="match status" value="1"/>
</dbReference>
<keyword evidence="4" id="KW-1185">Reference proteome</keyword>
<proteinExistence type="inferred from homology"/>
<dbReference type="InterPro" id="IPR013785">
    <property type="entry name" value="Aldolase_TIM"/>
</dbReference>
<dbReference type="Gene3D" id="3.20.20.70">
    <property type="entry name" value="Aldolase class I"/>
    <property type="match status" value="1"/>
</dbReference>
<reference evidence="3 4" key="1">
    <citation type="submission" date="2021-03" db="EMBL/GenBank/DDBJ databases">
        <title>Sequencing the genomes of 1000 actinobacteria strains.</title>
        <authorList>
            <person name="Klenk H.-P."/>
        </authorList>
    </citation>
    <scope>NUCLEOTIDE SEQUENCE [LARGE SCALE GENOMIC DNA]</scope>
    <source>
        <strain evidence="3 4">DSM 46670</strain>
    </source>
</reference>
<accession>A0ABS4U0D5</accession>
<evidence type="ECO:0000313" key="3">
    <source>
        <dbReference type="EMBL" id="MBP2329645.1"/>
    </source>
</evidence>
<sequence length="261" mass="29057">MYSGTIVPLVTPLDLDRAVDEASVDRLIESVHQDVTALMPTLSSGEGWKLTERQWRDMVAAARKHSRGLDVLVGIQLPETAQVIERAQMAKELGANAVVVTTPFRVEISQDEIYEHYRSLRSAVDIPLFVYNEEAVSGNTIGLDALLRIFELPDVVGIKESSGSAELTRRIVRTDHLVPVFEGWENLLLEAHGIAGFIGPLANLEPQLCNAMLVDPTPERQAEVDDACLHYGVLEDDWYRQVKQELCKRKVISTDVVAKED</sequence>
<comment type="similarity">
    <text evidence="2">Belongs to the DapA family.</text>
</comment>
<name>A0ABS4U0D5_9PSEU</name>
<dbReference type="GO" id="GO:0008840">
    <property type="term" value="F:4-hydroxy-tetrahydrodipicolinate synthase activity"/>
    <property type="evidence" value="ECO:0007669"/>
    <property type="project" value="UniProtKB-EC"/>
</dbReference>
<dbReference type="EMBL" id="JAGINW010000001">
    <property type="protein sequence ID" value="MBP2329645.1"/>
    <property type="molecule type" value="Genomic_DNA"/>
</dbReference>
<dbReference type="Proteomes" id="UP001519332">
    <property type="component" value="Unassembled WGS sequence"/>
</dbReference>
<dbReference type="EC" id="4.3.3.7" evidence="3"/>
<dbReference type="PIRSF" id="PIRSF001365">
    <property type="entry name" value="DHDPS"/>
    <property type="match status" value="1"/>
</dbReference>
<dbReference type="InterPro" id="IPR002220">
    <property type="entry name" value="DapA-like"/>
</dbReference>
<evidence type="ECO:0000256" key="1">
    <source>
        <dbReference type="ARBA" id="ARBA00023239"/>
    </source>
</evidence>
<evidence type="ECO:0000313" key="4">
    <source>
        <dbReference type="Proteomes" id="UP001519332"/>
    </source>
</evidence>
<dbReference type="Pfam" id="PF00701">
    <property type="entry name" value="DHDPS"/>
    <property type="match status" value="1"/>
</dbReference>
<gene>
    <name evidence="3" type="ORF">JOF56_010030</name>
</gene>
<dbReference type="PANTHER" id="PTHR42849">
    <property type="entry name" value="N-ACETYLNEURAMINATE LYASE"/>
    <property type="match status" value="1"/>
</dbReference>
<organism evidence="3 4">
    <name type="scientific">Kibdelosporangium banguiense</name>
    <dbReference type="NCBI Taxonomy" id="1365924"/>
    <lineage>
        <taxon>Bacteria</taxon>
        <taxon>Bacillati</taxon>
        <taxon>Actinomycetota</taxon>
        <taxon>Actinomycetes</taxon>
        <taxon>Pseudonocardiales</taxon>
        <taxon>Pseudonocardiaceae</taxon>
        <taxon>Kibdelosporangium</taxon>
    </lineage>
</organism>